<reference evidence="1 2" key="1">
    <citation type="submission" date="2019-03" db="EMBL/GenBank/DDBJ databases">
        <title>Single cell metagenomics reveals metabolic interactions within the superorganism composed of flagellate Streblomastix strix and complex community of Bacteroidetes bacteria on its surface.</title>
        <authorList>
            <person name="Treitli S.C."/>
            <person name="Kolisko M."/>
            <person name="Husnik F."/>
            <person name="Keeling P."/>
            <person name="Hampl V."/>
        </authorList>
    </citation>
    <scope>NUCLEOTIDE SEQUENCE [LARGE SCALE GENOMIC DNA]</scope>
    <source>
        <strain evidence="1">ST1C</strain>
    </source>
</reference>
<proteinExistence type="predicted"/>
<dbReference type="Proteomes" id="UP000324800">
    <property type="component" value="Unassembled WGS sequence"/>
</dbReference>
<evidence type="ECO:0000313" key="2">
    <source>
        <dbReference type="Proteomes" id="UP000324800"/>
    </source>
</evidence>
<sequence length="127" mass="14182">MEKDEDVSKVEFDPDIFKSALYDIIDPVELWHLSGDLQDSDDSSPTTVIRMVKEVFCQGLIDNPPGIVLAEAVQCSPPLVSKVRNNSDYKKVENKNSALLNKAQGEQLLQKVLYIIDNTGFITAQEI</sequence>
<protein>
    <submittedName>
        <fullName evidence="1">Uncharacterized protein</fullName>
    </submittedName>
</protein>
<evidence type="ECO:0000313" key="1">
    <source>
        <dbReference type="EMBL" id="KAA6381902.1"/>
    </source>
</evidence>
<comment type="caution">
    <text evidence="1">The sequence shown here is derived from an EMBL/GenBank/DDBJ whole genome shotgun (WGS) entry which is preliminary data.</text>
</comment>
<gene>
    <name evidence="1" type="ORF">EZS28_022572</name>
</gene>
<organism evidence="1 2">
    <name type="scientific">Streblomastix strix</name>
    <dbReference type="NCBI Taxonomy" id="222440"/>
    <lineage>
        <taxon>Eukaryota</taxon>
        <taxon>Metamonada</taxon>
        <taxon>Preaxostyla</taxon>
        <taxon>Oxymonadida</taxon>
        <taxon>Streblomastigidae</taxon>
        <taxon>Streblomastix</taxon>
    </lineage>
</organism>
<dbReference type="AlphaFoldDB" id="A0A5J4VH58"/>
<name>A0A5J4VH58_9EUKA</name>
<dbReference type="EMBL" id="SNRW01007070">
    <property type="protein sequence ID" value="KAA6381902.1"/>
    <property type="molecule type" value="Genomic_DNA"/>
</dbReference>
<accession>A0A5J4VH58</accession>